<gene>
    <name evidence="2" type="ORF">SAMN05421835_13455</name>
</gene>
<name>A0A1I4CF78_9PSEU</name>
<reference evidence="2 3" key="1">
    <citation type="submission" date="2016-10" db="EMBL/GenBank/DDBJ databases">
        <authorList>
            <person name="de Groot N.N."/>
        </authorList>
    </citation>
    <scope>NUCLEOTIDE SEQUENCE [LARGE SCALE GENOMIC DNA]</scope>
    <source>
        <strain evidence="2 3">DSM 44468</strain>
    </source>
</reference>
<dbReference type="EMBL" id="FORP01000034">
    <property type="protein sequence ID" value="SFK79868.1"/>
    <property type="molecule type" value="Genomic_DNA"/>
</dbReference>
<accession>A0A1I4CF78</accession>
<dbReference type="InterPro" id="IPR058711">
    <property type="entry name" value="SCO6045-like_C"/>
</dbReference>
<organism evidence="2 3">
    <name type="scientific">Amycolatopsis sacchari</name>
    <dbReference type="NCBI Taxonomy" id="115433"/>
    <lineage>
        <taxon>Bacteria</taxon>
        <taxon>Bacillati</taxon>
        <taxon>Actinomycetota</taxon>
        <taxon>Actinomycetes</taxon>
        <taxon>Pseudonocardiales</taxon>
        <taxon>Pseudonocardiaceae</taxon>
        <taxon>Amycolatopsis</taxon>
    </lineage>
</organism>
<evidence type="ECO:0000313" key="2">
    <source>
        <dbReference type="EMBL" id="SFK79868.1"/>
    </source>
</evidence>
<sequence length="111" mass="12691">MTEPQREQLAAAQAALLRTLLAGAPPPPGFDPVRLDVEAAALRAKRGRVVAKLAFRECRLLGERFPALFAEYARAHPRQEGVHAREDARAFVAWARREGHLKRWPWDRFRR</sequence>
<evidence type="ECO:0000259" key="1">
    <source>
        <dbReference type="Pfam" id="PF26136"/>
    </source>
</evidence>
<feature type="domain" description="SCO6045-like C-terminal" evidence="1">
    <location>
        <begin position="10"/>
        <end position="96"/>
    </location>
</feature>
<proteinExistence type="predicted"/>
<dbReference type="STRING" id="115433.SAMN05421835_13455"/>
<dbReference type="RefSeq" id="WP_091516048.1">
    <property type="nucleotide sequence ID" value="NZ_CBDQZW010000102.1"/>
</dbReference>
<evidence type="ECO:0000313" key="3">
    <source>
        <dbReference type="Proteomes" id="UP000199025"/>
    </source>
</evidence>
<protein>
    <recommendedName>
        <fullName evidence="1">SCO6045-like C-terminal domain-containing protein</fullName>
    </recommendedName>
</protein>
<keyword evidence="3" id="KW-1185">Reference proteome</keyword>
<dbReference type="AlphaFoldDB" id="A0A1I4CF78"/>
<dbReference type="OrthoDB" id="5382443at2"/>
<dbReference type="Pfam" id="PF26136">
    <property type="entry name" value="SCO6045_C"/>
    <property type="match status" value="1"/>
</dbReference>
<dbReference type="Proteomes" id="UP000199025">
    <property type="component" value="Unassembled WGS sequence"/>
</dbReference>